<dbReference type="AlphaFoldDB" id="A0A0V8DWD0"/>
<evidence type="ECO:0000313" key="2">
    <source>
        <dbReference type="EMBL" id="KSU17601.1"/>
    </source>
</evidence>
<evidence type="ECO:0000256" key="1">
    <source>
        <dbReference type="SAM" id="Phobius"/>
    </source>
</evidence>
<keyword evidence="1" id="KW-0812">Transmembrane</keyword>
<keyword evidence="1" id="KW-1133">Transmembrane helix</keyword>
<name>A0A0V8DWD0_LACLL</name>
<reference evidence="3" key="1">
    <citation type="submission" date="2015-10" db="EMBL/GenBank/DDBJ databases">
        <title>Draft Genome Sequences of 11 Lactococcus lactis subspecies cremoris strains.</title>
        <authorList>
            <person name="Wels M."/>
            <person name="Backus L."/>
            <person name="Boekhorst J."/>
            <person name="Dijkstra A."/>
            <person name="Beerthuizen M."/>
            <person name="Kelly W."/>
            <person name="Siezen R."/>
            <person name="Bachmann H."/>
            <person name="Van Hijum S."/>
        </authorList>
    </citation>
    <scope>NUCLEOTIDE SEQUENCE [LARGE SCALE GENOMIC DNA]</scope>
    <source>
        <strain evidence="3">LMG9449</strain>
    </source>
</reference>
<dbReference type="InterPro" id="IPR019284">
    <property type="entry name" value="RP532"/>
</dbReference>
<evidence type="ECO:0008006" key="4">
    <source>
        <dbReference type="Google" id="ProtNLM"/>
    </source>
</evidence>
<feature type="transmembrane region" description="Helical" evidence="1">
    <location>
        <begin position="92"/>
        <end position="113"/>
    </location>
</feature>
<dbReference type="Pfam" id="PF10097">
    <property type="entry name" value="DUF2335"/>
    <property type="match status" value="1"/>
</dbReference>
<feature type="transmembrane region" description="Helical" evidence="1">
    <location>
        <begin position="119"/>
        <end position="138"/>
    </location>
</feature>
<protein>
    <recommendedName>
        <fullName evidence="4">DUF2335 domain-containing protein</fullName>
    </recommendedName>
</protein>
<evidence type="ECO:0000313" key="3">
    <source>
        <dbReference type="Proteomes" id="UP000053612"/>
    </source>
</evidence>
<gene>
    <name evidence="2" type="ORF">LMG9449_1641</name>
</gene>
<dbReference type="Proteomes" id="UP000053612">
    <property type="component" value="Unassembled WGS sequence"/>
</dbReference>
<organism evidence="2 3">
    <name type="scientific">Lactococcus lactis subsp. lactis</name>
    <name type="common">Streptococcus lactis</name>
    <dbReference type="NCBI Taxonomy" id="1360"/>
    <lineage>
        <taxon>Bacteria</taxon>
        <taxon>Bacillati</taxon>
        <taxon>Bacillota</taxon>
        <taxon>Bacilli</taxon>
        <taxon>Lactobacillales</taxon>
        <taxon>Streptococcaceae</taxon>
        <taxon>Lactococcus</taxon>
    </lineage>
</organism>
<keyword evidence="1" id="KW-0472">Membrane</keyword>
<comment type="caution">
    <text evidence="2">The sequence shown here is derived from an EMBL/GenBank/DDBJ whole genome shotgun (WGS) entry which is preliminary data.</text>
</comment>
<accession>A0A0V8DWD0</accession>
<dbReference type="PATRIC" id="fig|1360.109.peg.685"/>
<sequence>MNDMLARTSSESNEKVDEIIDEVEKLPEEEKQLITRHLEVYQGDLPHPDILHGYNQLYPKAAEEIIKNGIAESEHRRMMDNKFLSSQVHAHYFGQILAFIFGLVLVIGSIYLIRTDHPWAGGILTGTTLLGALGIFTNQNNNKNEEKK</sequence>
<proteinExistence type="predicted"/>
<dbReference type="EMBL" id="LKLS01000128">
    <property type="protein sequence ID" value="KSU17601.1"/>
    <property type="molecule type" value="Genomic_DNA"/>
</dbReference>